<dbReference type="GO" id="GO:0005524">
    <property type="term" value="F:ATP binding"/>
    <property type="evidence" value="ECO:0007669"/>
    <property type="project" value="UniProtKB-KW"/>
</dbReference>
<gene>
    <name evidence="10" type="ORF">DFR85_12510</name>
</gene>
<keyword evidence="4" id="KW-0067">ATP-binding</keyword>
<dbReference type="SMART" id="SM00382">
    <property type="entry name" value="AAA"/>
    <property type="match status" value="1"/>
</dbReference>
<dbReference type="InterPro" id="IPR039421">
    <property type="entry name" value="Type_1_exporter"/>
</dbReference>
<evidence type="ECO:0000259" key="8">
    <source>
        <dbReference type="PROSITE" id="PS50893"/>
    </source>
</evidence>
<dbReference type="Gene3D" id="3.40.50.300">
    <property type="entry name" value="P-loop containing nucleotide triphosphate hydrolases"/>
    <property type="match status" value="1"/>
</dbReference>
<dbReference type="OrthoDB" id="121502at2157"/>
<accession>A0A2U9IH90</accession>
<evidence type="ECO:0000256" key="4">
    <source>
        <dbReference type="ARBA" id="ARBA00022840"/>
    </source>
</evidence>
<dbReference type="InterPro" id="IPR017871">
    <property type="entry name" value="ABC_transporter-like_CS"/>
</dbReference>
<dbReference type="InterPro" id="IPR027417">
    <property type="entry name" value="P-loop_NTPase"/>
</dbReference>
<dbReference type="PROSITE" id="PS50893">
    <property type="entry name" value="ABC_TRANSPORTER_2"/>
    <property type="match status" value="1"/>
</dbReference>
<sequence>METLREFESDLTIDKKFGKLKITLYENKLVLDDGKNRVEYNLKNISNVKLNEGFGINSIVADYEGKKIEILYFTNRVKEKLAELYEILASVTSGNYLKMNKIESKKNQNVVRWLLSLISPYKFRVSMGILFSLLLVILSLIPPYLLKIFINNVLLTKGNSYLFTEIILVLIAVYSSVVVITVLQNYALNYLGQKLSNELRVRIYEHVNKLSLGFIENFQSGRILSRITTDVGNTQWFLIWGIPTLLTNLVTIIGIGVIVFFMNPFLGIFAILPIPAIIIGTTIYRRKSRLKYHKVWRRSADITSLLTDTIPSSLIVRSYANEDYENSRLRRLTEELFSSQMGVIRLNVSWWPTLGFILSLTTVIIWFVGGKEVISGTLALGTLVAFITYLSMFYQPIQNLTNVIPFMQQSFTSAERILEIIDSEPEIKESDNPKKIDLKGEITFDHVWFGYDPLAPVVKDVNLKIRQGEKVGIVGQSGSGKTTMIKLLLRFYDPLAGKILVDGYDLKDLDIKNYRSQIGIVHADPTLLYGTVAYNIAYGKQNASPEEIIAAAMMSKAHDFIINLPLAYDTHLGERGNRLSSGQKQMIAIARALIKEPKLLIMDEPTANVDSITEGEIIKSLKEAMQGKTTIIISHRFSILNYVDRIIVMDNGKIVEEGKREELLQKKGKFYEIFKGDGNGTREIYKETQYS</sequence>
<organism evidence="10 11">
    <name type="scientific">Acidianus brierleyi</name>
    <dbReference type="NCBI Taxonomy" id="41673"/>
    <lineage>
        <taxon>Archaea</taxon>
        <taxon>Thermoproteota</taxon>
        <taxon>Thermoprotei</taxon>
        <taxon>Sulfolobales</taxon>
        <taxon>Sulfolobaceae</taxon>
        <taxon>Acidianus</taxon>
    </lineage>
</organism>
<dbReference type="Proteomes" id="UP000248044">
    <property type="component" value="Chromosome"/>
</dbReference>
<dbReference type="Gene3D" id="1.20.1560.10">
    <property type="entry name" value="ABC transporter type 1, transmembrane domain"/>
    <property type="match status" value="1"/>
</dbReference>
<evidence type="ECO:0000313" key="11">
    <source>
        <dbReference type="Proteomes" id="UP000248044"/>
    </source>
</evidence>
<dbReference type="KEGG" id="abri:DFR85_12510"/>
<evidence type="ECO:0000256" key="7">
    <source>
        <dbReference type="SAM" id="Phobius"/>
    </source>
</evidence>
<dbReference type="GeneID" id="36832992"/>
<dbReference type="EMBL" id="CP029289">
    <property type="protein sequence ID" value="AWR95294.1"/>
    <property type="molecule type" value="Genomic_DNA"/>
</dbReference>
<feature type="transmembrane region" description="Helical" evidence="7">
    <location>
        <begin position="348"/>
        <end position="368"/>
    </location>
</feature>
<evidence type="ECO:0000256" key="3">
    <source>
        <dbReference type="ARBA" id="ARBA00022741"/>
    </source>
</evidence>
<dbReference type="Pfam" id="PF00005">
    <property type="entry name" value="ABC_tran"/>
    <property type="match status" value="1"/>
</dbReference>
<evidence type="ECO:0000256" key="5">
    <source>
        <dbReference type="ARBA" id="ARBA00022989"/>
    </source>
</evidence>
<evidence type="ECO:0000259" key="9">
    <source>
        <dbReference type="PROSITE" id="PS50929"/>
    </source>
</evidence>
<dbReference type="InterPro" id="IPR003439">
    <property type="entry name" value="ABC_transporter-like_ATP-bd"/>
</dbReference>
<feature type="transmembrane region" description="Helical" evidence="7">
    <location>
        <begin position="166"/>
        <end position="188"/>
    </location>
</feature>
<feature type="domain" description="ABC transmembrane type-1" evidence="9">
    <location>
        <begin position="128"/>
        <end position="409"/>
    </location>
</feature>
<dbReference type="GO" id="GO:0016887">
    <property type="term" value="F:ATP hydrolysis activity"/>
    <property type="evidence" value="ECO:0007669"/>
    <property type="project" value="InterPro"/>
</dbReference>
<feature type="domain" description="ABC transporter" evidence="8">
    <location>
        <begin position="442"/>
        <end position="676"/>
    </location>
</feature>
<dbReference type="InterPro" id="IPR011527">
    <property type="entry name" value="ABC1_TM_dom"/>
</dbReference>
<keyword evidence="3" id="KW-0547">Nucleotide-binding</keyword>
<evidence type="ECO:0000313" key="10">
    <source>
        <dbReference type="EMBL" id="AWR95294.1"/>
    </source>
</evidence>
<dbReference type="InterPro" id="IPR036640">
    <property type="entry name" value="ABC1_TM_sf"/>
</dbReference>
<dbReference type="PROSITE" id="PS00211">
    <property type="entry name" value="ABC_TRANSPORTER_1"/>
    <property type="match status" value="1"/>
</dbReference>
<feature type="transmembrane region" description="Helical" evidence="7">
    <location>
        <begin position="374"/>
        <end position="394"/>
    </location>
</feature>
<reference evidence="10 11" key="1">
    <citation type="submission" date="2018-05" db="EMBL/GenBank/DDBJ databases">
        <title>Complete Genome Sequences of Extremely Thermoacidophilic, Metal-Mobilizing Type-Strain Members of the Archaeal Family Sulfolobaceae: Acidianus brierleyi DSM-1651T, Acidianus sulfidivorans DSM-18786T, Metallosphaera hakonensis DSM-7519T, and Metallosphaera prunae DSM-10039T.</title>
        <authorList>
            <person name="Counts J.A."/>
            <person name="Kelly R.M."/>
        </authorList>
    </citation>
    <scope>NUCLEOTIDE SEQUENCE [LARGE SCALE GENOMIC DNA]</scope>
    <source>
        <strain evidence="10 11">DSM 1651</strain>
    </source>
</reference>
<dbReference type="SUPFAM" id="SSF90123">
    <property type="entry name" value="ABC transporter transmembrane region"/>
    <property type="match status" value="1"/>
</dbReference>
<dbReference type="GO" id="GO:0015421">
    <property type="term" value="F:ABC-type oligopeptide transporter activity"/>
    <property type="evidence" value="ECO:0007669"/>
    <property type="project" value="TreeGrafter"/>
</dbReference>
<keyword evidence="6 7" id="KW-0472">Membrane</keyword>
<comment type="subcellular location">
    <subcellularLocation>
        <location evidence="1">Membrane</location>
        <topology evidence="1">Multi-pass membrane protein</topology>
    </subcellularLocation>
</comment>
<proteinExistence type="predicted"/>
<protein>
    <submittedName>
        <fullName evidence="10">DUF1854 domain-containing protein</fullName>
    </submittedName>
</protein>
<feature type="transmembrane region" description="Helical" evidence="7">
    <location>
        <begin position="265"/>
        <end position="284"/>
    </location>
</feature>
<name>A0A2U9IH90_9CREN</name>
<keyword evidence="5 7" id="KW-1133">Transmembrane helix</keyword>
<dbReference type="GO" id="GO:0016020">
    <property type="term" value="C:membrane"/>
    <property type="evidence" value="ECO:0007669"/>
    <property type="project" value="UniProtKB-SubCell"/>
</dbReference>
<evidence type="ECO:0000256" key="6">
    <source>
        <dbReference type="ARBA" id="ARBA00023136"/>
    </source>
</evidence>
<keyword evidence="2 7" id="KW-0812">Transmembrane</keyword>
<dbReference type="PANTHER" id="PTHR43394">
    <property type="entry name" value="ATP-DEPENDENT PERMEASE MDL1, MITOCHONDRIAL"/>
    <property type="match status" value="1"/>
</dbReference>
<dbReference type="PANTHER" id="PTHR43394:SF1">
    <property type="entry name" value="ATP-BINDING CASSETTE SUB-FAMILY B MEMBER 10, MITOCHONDRIAL"/>
    <property type="match status" value="1"/>
</dbReference>
<evidence type="ECO:0000256" key="2">
    <source>
        <dbReference type="ARBA" id="ARBA00022692"/>
    </source>
</evidence>
<feature type="transmembrane region" description="Helical" evidence="7">
    <location>
        <begin position="236"/>
        <end position="259"/>
    </location>
</feature>
<dbReference type="FunFam" id="3.40.50.300:FF:000218">
    <property type="entry name" value="Multidrug ABC transporter ATP-binding protein"/>
    <property type="match status" value="1"/>
</dbReference>
<dbReference type="SUPFAM" id="SSF52540">
    <property type="entry name" value="P-loop containing nucleoside triphosphate hydrolases"/>
    <property type="match status" value="1"/>
</dbReference>
<feature type="transmembrane region" description="Helical" evidence="7">
    <location>
        <begin position="125"/>
        <end position="146"/>
    </location>
</feature>
<keyword evidence="11" id="KW-1185">Reference proteome</keyword>
<dbReference type="RefSeq" id="WP_110271174.1">
    <property type="nucleotide sequence ID" value="NZ_CP029289.2"/>
</dbReference>
<dbReference type="PROSITE" id="PS50929">
    <property type="entry name" value="ABC_TM1F"/>
    <property type="match status" value="1"/>
</dbReference>
<evidence type="ECO:0000256" key="1">
    <source>
        <dbReference type="ARBA" id="ARBA00004141"/>
    </source>
</evidence>
<dbReference type="InterPro" id="IPR003593">
    <property type="entry name" value="AAA+_ATPase"/>
</dbReference>
<dbReference type="AlphaFoldDB" id="A0A2U9IH90"/>
<dbReference type="Pfam" id="PF00664">
    <property type="entry name" value="ABC_membrane"/>
    <property type="match status" value="1"/>
</dbReference>